<evidence type="ECO:0008006" key="3">
    <source>
        <dbReference type="Google" id="ProtNLM"/>
    </source>
</evidence>
<comment type="caution">
    <text evidence="1">The sequence shown here is derived from an EMBL/GenBank/DDBJ whole genome shotgun (WGS) entry which is preliminary data.</text>
</comment>
<proteinExistence type="predicted"/>
<feature type="non-terminal residue" evidence="1">
    <location>
        <position position="1"/>
    </location>
</feature>
<reference evidence="1" key="1">
    <citation type="submission" date="2021-02" db="EMBL/GenBank/DDBJ databases">
        <authorList>
            <person name="Nieuwenhuis M."/>
            <person name="Van De Peppel L.J.J."/>
        </authorList>
    </citation>
    <scope>NUCLEOTIDE SEQUENCE</scope>
    <source>
        <strain evidence="1">D49</strain>
    </source>
</reference>
<dbReference type="EMBL" id="JABCKI010001443">
    <property type="protein sequence ID" value="KAG5649177.1"/>
    <property type="molecule type" value="Genomic_DNA"/>
</dbReference>
<evidence type="ECO:0000313" key="1">
    <source>
        <dbReference type="EMBL" id="KAG5649177.1"/>
    </source>
</evidence>
<name>A0A9P7GLJ6_9AGAR</name>
<protein>
    <recommendedName>
        <fullName evidence="3">Transposase</fullName>
    </recommendedName>
</protein>
<gene>
    <name evidence="1" type="ORF">H0H81_005654</name>
</gene>
<keyword evidence="2" id="KW-1185">Reference proteome</keyword>
<reference evidence="1" key="2">
    <citation type="submission" date="2021-10" db="EMBL/GenBank/DDBJ databases">
        <title>Phylogenomics reveals ancestral predisposition of the termite-cultivated fungus Termitomyces towards a domesticated lifestyle.</title>
        <authorList>
            <person name="Auxier B."/>
            <person name="Grum-Grzhimaylo A."/>
            <person name="Cardenas M.E."/>
            <person name="Lodge J.D."/>
            <person name="Laessoe T."/>
            <person name="Pedersen O."/>
            <person name="Smith M.E."/>
            <person name="Kuyper T.W."/>
            <person name="Franco-Molano E.A."/>
            <person name="Baroni T.J."/>
            <person name="Aanen D.K."/>
        </authorList>
    </citation>
    <scope>NUCLEOTIDE SEQUENCE</scope>
    <source>
        <strain evidence="1">D49</strain>
    </source>
</reference>
<dbReference type="Proteomes" id="UP000717328">
    <property type="component" value="Unassembled WGS sequence"/>
</dbReference>
<organism evidence="1 2">
    <name type="scientific">Sphagnurus paluster</name>
    <dbReference type="NCBI Taxonomy" id="117069"/>
    <lineage>
        <taxon>Eukaryota</taxon>
        <taxon>Fungi</taxon>
        <taxon>Dikarya</taxon>
        <taxon>Basidiomycota</taxon>
        <taxon>Agaricomycotina</taxon>
        <taxon>Agaricomycetes</taxon>
        <taxon>Agaricomycetidae</taxon>
        <taxon>Agaricales</taxon>
        <taxon>Tricholomatineae</taxon>
        <taxon>Lyophyllaceae</taxon>
        <taxon>Sphagnurus</taxon>
    </lineage>
</organism>
<sequence>LWRRTGDMVKHSTRHHGHSRLLEREDLQYVLDLIKHNATYFLGKLLHLLRTNRFISVHYTTIHRELERAGISRKRLRKIAAERDELGRAAFIGRMAQYSPEELGFIDEMSTDRRVMGRQYG</sequence>
<dbReference type="AlphaFoldDB" id="A0A9P7GLJ6"/>
<accession>A0A9P7GLJ6</accession>
<dbReference type="OrthoDB" id="2994945at2759"/>
<evidence type="ECO:0000313" key="2">
    <source>
        <dbReference type="Proteomes" id="UP000717328"/>
    </source>
</evidence>